<dbReference type="Pfam" id="PF02902">
    <property type="entry name" value="Peptidase_C48"/>
    <property type="match status" value="1"/>
</dbReference>
<evidence type="ECO:0000256" key="4">
    <source>
        <dbReference type="ARBA" id="ARBA00022786"/>
    </source>
</evidence>
<dbReference type="GO" id="GO:0005737">
    <property type="term" value="C:cytoplasm"/>
    <property type="evidence" value="ECO:0007669"/>
    <property type="project" value="TreeGrafter"/>
</dbReference>
<proteinExistence type="inferred from homology"/>
<feature type="non-terminal residue" evidence="7">
    <location>
        <position position="67"/>
    </location>
</feature>
<dbReference type="Proteomes" id="UP000269721">
    <property type="component" value="Unassembled WGS sequence"/>
</dbReference>
<protein>
    <recommendedName>
        <fullName evidence="6">Ubiquitin-like protease family profile domain-containing protein</fullName>
    </recommendedName>
</protein>
<keyword evidence="4" id="KW-0833">Ubl conjugation pathway</keyword>
<dbReference type="InterPro" id="IPR051947">
    <property type="entry name" value="Sentrin-specific_protease"/>
</dbReference>
<keyword evidence="2" id="KW-0597">Phosphoprotein</keyword>
<accession>A0A4V1IQ66</accession>
<dbReference type="GO" id="GO:0005634">
    <property type="term" value="C:nucleus"/>
    <property type="evidence" value="ECO:0007669"/>
    <property type="project" value="TreeGrafter"/>
</dbReference>
<evidence type="ECO:0000259" key="6">
    <source>
        <dbReference type="PROSITE" id="PS50600"/>
    </source>
</evidence>
<dbReference type="SUPFAM" id="SSF54001">
    <property type="entry name" value="Cysteine proteinases"/>
    <property type="match status" value="1"/>
</dbReference>
<dbReference type="OrthoDB" id="442460at2759"/>
<dbReference type="GO" id="GO:0070139">
    <property type="term" value="F:SUMO-specific endopeptidase activity"/>
    <property type="evidence" value="ECO:0007669"/>
    <property type="project" value="TreeGrafter"/>
</dbReference>
<feature type="domain" description="Ubiquitin-like protease family profile" evidence="6">
    <location>
        <begin position="12"/>
        <end position="67"/>
    </location>
</feature>
<dbReference type="Gene3D" id="1.10.418.20">
    <property type="match status" value="1"/>
</dbReference>
<evidence type="ECO:0000256" key="2">
    <source>
        <dbReference type="ARBA" id="ARBA00022553"/>
    </source>
</evidence>
<dbReference type="GO" id="GO:0016926">
    <property type="term" value="P:protein desumoylation"/>
    <property type="evidence" value="ECO:0007669"/>
    <property type="project" value="TreeGrafter"/>
</dbReference>
<feature type="non-terminal residue" evidence="7">
    <location>
        <position position="1"/>
    </location>
</feature>
<evidence type="ECO:0000256" key="3">
    <source>
        <dbReference type="ARBA" id="ARBA00022670"/>
    </source>
</evidence>
<reference evidence="8" key="1">
    <citation type="journal article" date="2018" name="Nat. Microbiol.">
        <title>Leveraging single-cell genomics to expand the fungal tree of life.</title>
        <authorList>
            <person name="Ahrendt S.R."/>
            <person name="Quandt C.A."/>
            <person name="Ciobanu D."/>
            <person name="Clum A."/>
            <person name="Salamov A."/>
            <person name="Andreopoulos B."/>
            <person name="Cheng J.F."/>
            <person name="Woyke T."/>
            <person name="Pelin A."/>
            <person name="Henrissat B."/>
            <person name="Reynolds N.K."/>
            <person name="Benny G.L."/>
            <person name="Smith M.E."/>
            <person name="James T.Y."/>
            <person name="Grigoriev I.V."/>
        </authorList>
    </citation>
    <scope>NUCLEOTIDE SEQUENCE [LARGE SCALE GENOMIC DNA]</scope>
</reference>
<dbReference type="Gene3D" id="3.30.310.130">
    <property type="entry name" value="Ubiquitin-related"/>
    <property type="match status" value="1"/>
</dbReference>
<keyword evidence="5" id="KW-0378">Hydrolase</keyword>
<dbReference type="PROSITE" id="PS50600">
    <property type="entry name" value="ULP_PROTEASE"/>
    <property type="match status" value="1"/>
</dbReference>
<comment type="similarity">
    <text evidence="1">Belongs to the peptidase C48 family.</text>
</comment>
<keyword evidence="8" id="KW-1185">Reference proteome</keyword>
<evidence type="ECO:0000313" key="8">
    <source>
        <dbReference type="Proteomes" id="UP000269721"/>
    </source>
</evidence>
<evidence type="ECO:0000256" key="1">
    <source>
        <dbReference type="ARBA" id="ARBA00005234"/>
    </source>
</evidence>
<evidence type="ECO:0000313" key="7">
    <source>
        <dbReference type="EMBL" id="RKO85487.1"/>
    </source>
</evidence>
<evidence type="ECO:0000256" key="5">
    <source>
        <dbReference type="ARBA" id="ARBA00022801"/>
    </source>
</evidence>
<dbReference type="PANTHER" id="PTHR46896">
    <property type="entry name" value="SENTRIN-SPECIFIC PROTEASE"/>
    <property type="match status" value="1"/>
</dbReference>
<keyword evidence="3" id="KW-0645">Protease</keyword>
<dbReference type="InterPro" id="IPR003653">
    <property type="entry name" value="Peptidase_C48_C"/>
</dbReference>
<sequence length="67" mass="8082">LFVYPFTGKSGISIRLLDKERLNEGQFLNDTVIEFYLKYLMAEHVEESIRDDYHVFNSFFYEQLSHK</sequence>
<organism evidence="7 8">
    <name type="scientific">Blyttiomyces helicus</name>
    <dbReference type="NCBI Taxonomy" id="388810"/>
    <lineage>
        <taxon>Eukaryota</taxon>
        <taxon>Fungi</taxon>
        <taxon>Fungi incertae sedis</taxon>
        <taxon>Chytridiomycota</taxon>
        <taxon>Chytridiomycota incertae sedis</taxon>
        <taxon>Chytridiomycetes</taxon>
        <taxon>Chytridiomycetes incertae sedis</taxon>
        <taxon>Blyttiomyces</taxon>
    </lineage>
</organism>
<gene>
    <name evidence="7" type="ORF">BDK51DRAFT_8597</name>
</gene>
<dbReference type="GO" id="GO:0006508">
    <property type="term" value="P:proteolysis"/>
    <property type="evidence" value="ECO:0007669"/>
    <property type="project" value="UniProtKB-KW"/>
</dbReference>
<dbReference type="PANTHER" id="PTHR46896:SF3">
    <property type="entry name" value="FI06413P-RELATED"/>
    <property type="match status" value="1"/>
</dbReference>
<name>A0A4V1IQ66_9FUNG</name>
<dbReference type="EMBL" id="KZ999030">
    <property type="protein sequence ID" value="RKO85487.1"/>
    <property type="molecule type" value="Genomic_DNA"/>
</dbReference>
<dbReference type="AlphaFoldDB" id="A0A4V1IQ66"/>
<dbReference type="InterPro" id="IPR038765">
    <property type="entry name" value="Papain-like_cys_pep_sf"/>
</dbReference>